<keyword evidence="9" id="KW-1185">Reference proteome</keyword>
<feature type="transmembrane region" description="Helical" evidence="6">
    <location>
        <begin position="247"/>
        <end position="265"/>
    </location>
</feature>
<comment type="caution">
    <text evidence="8">The sequence shown here is derived from an EMBL/GenBank/DDBJ whole genome shotgun (WGS) entry which is preliminary data.</text>
</comment>
<comment type="subcellular location">
    <subcellularLocation>
        <location evidence="1">Membrane</location>
        <topology evidence="1">Multi-pass membrane protein</topology>
    </subcellularLocation>
</comment>
<dbReference type="PANTHER" id="PTHR32322:SF2">
    <property type="entry name" value="EAMA DOMAIN-CONTAINING PROTEIN"/>
    <property type="match status" value="1"/>
</dbReference>
<feature type="domain" description="EamA" evidence="7">
    <location>
        <begin position="6"/>
        <end position="137"/>
    </location>
</feature>
<evidence type="ECO:0000256" key="3">
    <source>
        <dbReference type="ARBA" id="ARBA00022692"/>
    </source>
</evidence>
<evidence type="ECO:0000256" key="1">
    <source>
        <dbReference type="ARBA" id="ARBA00004141"/>
    </source>
</evidence>
<feature type="transmembrane region" description="Helical" evidence="6">
    <location>
        <begin position="121"/>
        <end position="139"/>
    </location>
</feature>
<dbReference type="InterPro" id="IPR050638">
    <property type="entry name" value="AA-Vitamin_Transporters"/>
</dbReference>
<dbReference type="Pfam" id="PF00892">
    <property type="entry name" value="EamA"/>
    <property type="match status" value="2"/>
</dbReference>
<dbReference type="Proteomes" id="UP000601108">
    <property type="component" value="Unassembled WGS sequence"/>
</dbReference>
<dbReference type="AlphaFoldDB" id="A0A918JSF3"/>
<name>A0A918JSF3_9FLAO</name>
<accession>A0A918JSF3</accession>
<keyword evidence="5 6" id="KW-0472">Membrane</keyword>
<organism evidence="8 9">
    <name type="scientific">Aquimarina muelleri</name>
    <dbReference type="NCBI Taxonomy" id="279356"/>
    <lineage>
        <taxon>Bacteria</taxon>
        <taxon>Pseudomonadati</taxon>
        <taxon>Bacteroidota</taxon>
        <taxon>Flavobacteriia</taxon>
        <taxon>Flavobacteriales</taxon>
        <taxon>Flavobacteriaceae</taxon>
        <taxon>Aquimarina</taxon>
    </lineage>
</organism>
<dbReference type="GO" id="GO:0016020">
    <property type="term" value="C:membrane"/>
    <property type="evidence" value="ECO:0007669"/>
    <property type="project" value="UniProtKB-SubCell"/>
</dbReference>
<reference evidence="8 9" key="1">
    <citation type="journal article" date="2014" name="Int. J. Syst. Evol. Microbiol.">
        <title>Complete genome sequence of Corynebacterium casei LMG S-19264T (=DSM 44701T), isolated from a smear-ripened cheese.</title>
        <authorList>
            <consortium name="US DOE Joint Genome Institute (JGI-PGF)"/>
            <person name="Walter F."/>
            <person name="Albersmeier A."/>
            <person name="Kalinowski J."/>
            <person name="Ruckert C."/>
        </authorList>
    </citation>
    <scope>NUCLEOTIDE SEQUENCE [LARGE SCALE GENOMIC DNA]</scope>
    <source>
        <strain evidence="8 9">KCTC 12285</strain>
    </source>
</reference>
<feature type="transmembrane region" description="Helical" evidence="6">
    <location>
        <begin position="182"/>
        <end position="204"/>
    </location>
</feature>
<keyword evidence="3 6" id="KW-0812">Transmembrane</keyword>
<feature type="transmembrane region" description="Helical" evidence="6">
    <location>
        <begin position="216"/>
        <end position="240"/>
    </location>
</feature>
<evidence type="ECO:0000313" key="8">
    <source>
        <dbReference type="EMBL" id="GGX02606.1"/>
    </source>
</evidence>
<evidence type="ECO:0000256" key="5">
    <source>
        <dbReference type="ARBA" id="ARBA00023136"/>
    </source>
</evidence>
<gene>
    <name evidence="8" type="ORF">GCM10007384_00410</name>
</gene>
<feature type="transmembrane region" description="Helical" evidence="6">
    <location>
        <begin position="7"/>
        <end position="23"/>
    </location>
</feature>
<keyword evidence="4 6" id="KW-1133">Transmembrane helix</keyword>
<evidence type="ECO:0000259" key="7">
    <source>
        <dbReference type="Pfam" id="PF00892"/>
    </source>
</evidence>
<dbReference type="EMBL" id="BMWS01000001">
    <property type="protein sequence ID" value="GGX02606.1"/>
    <property type="molecule type" value="Genomic_DNA"/>
</dbReference>
<feature type="domain" description="EamA" evidence="7">
    <location>
        <begin position="152"/>
        <end position="288"/>
    </location>
</feature>
<proteinExistence type="inferred from homology"/>
<feature type="transmembrane region" description="Helical" evidence="6">
    <location>
        <begin position="65"/>
        <end position="83"/>
    </location>
</feature>
<dbReference type="PANTHER" id="PTHR32322">
    <property type="entry name" value="INNER MEMBRANE TRANSPORTER"/>
    <property type="match status" value="1"/>
</dbReference>
<dbReference type="RefSeq" id="WP_035087974.1">
    <property type="nucleotide sequence ID" value="NZ_BMWS01000001.1"/>
</dbReference>
<feature type="transmembrane region" description="Helical" evidence="6">
    <location>
        <begin position="271"/>
        <end position="289"/>
    </location>
</feature>
<evidence type="ECO:0000256" key="6">
    <source>
        <dbReference type="SAM" id="Phobius"/>
    </source>
</evidence>
<dbReference type="SUPFAM" id="SSF103481">
    <property type="entry name" value="Multidrug resistance efflux transporter EmrE"/>
    <property type="match status" value="2"/>
</dbReference>
<comment type="similarity">
    <text evidence="2">Belongs to the EamA transporter family.</text>
</comment>
<feature type="transmembrane region" description="Helical" evidence="6">
    <location>
        <begin position="89"/>
        <end position="114"/>
    </location>
</feature>
<feature type="transmembrane region" description="Helical" evidence="6">
    <location>
        <begin position="35"/>
        <end position="53"/>
    </location>
</feature>
<evidence type="ECO:0000256" key="2">
    <source>
        <dbReference type="ARBA" id="ARBA00007362"/>
    </source>
</evidence>
<feature type="transmembrane region" description="Helical" evidence="6">
    <location>
        <begin position="151"/>
        <end position="170"/>
    </location>
</feature>
<dbReference type="InterPro" id="IPR000620">
    <property type="entry name" value="EamA_dom"/>
</dbReference>
<evidence type="ECO:0000256" key="4">
    <source>
        <dbReference type="ARBA" id="ARBA00022989"/>
    </source>
</evidence>
<dbReference type="InterPro" id="IPR037185">
    <property type="entry name" value="EmrE-like"/>
</dbReference>
<protein>
    <recommendedName>
        <fullName evidence="7">EamA domain-containing protein</fullName>
    </recommendedName>
</protein>
<sequence>MFKSNHLLFIIPALIWGSTWYIIKYQLGTVDPIVSVSYRFGLAGILLLGYSKVRKLPLSFTKEQHFFIALQGILLFGTNYWLVYISELYLSSGLVAVAFSTLIFLNIFFGALFLGDKIKKNIIIGAVFGLLGTILIYQSEFRRIDFTQDQIKGLLFCIASITFASLGNITSSHNQRKFKLPVIQTNGFGMVYGSIAMLLIAILTGKQITIDTSVSYLFSLGYLTIFGSIIAFTGYLTLIGRVGASKAAYTIVIIPVIALTISTIFEGYSPDIYAFIGMALIIFGNVLALKNKK</sequence>
<evidence type="ECO:0000313" key="9">
    <source>
        <dbReference type="Proteomes" id="UP000601108"/>
    </source>
</evidence>